<feature type="compositionally biased region" description="Polar residues" evidence="4">
    <location>
        <begin position="19"/>
        <end position="30"/>
    </location>
</feature>
<feature type="domain" description="4Fe-4S ferredoxin-type" evidence="6">
    <location>
        <begin position="131"/>
        <end position="160"/>
    </location>
</feature>
<dbReference type="EMBL" id="CP090569">
    <property type="protein sequence ID" value="USF86840.1"/>
    <property type="molecule type" value="Genomic_DNA"/>
</dbReference>
<dbReference type="RefSeq" id="WP_006475394.1">
    <property type="nucleotide sequence ID" value="NZ_CP090569.1"/>
</dbReference>
<dbReference type="CDD" id="cd00207">
    <property type="entry name" value="fer2"/>
    <property type="match status" value="1"/>
</dbReference>
<evidence type="ECO:0000259" key="6">
    <source>
        <dbReference type="PROSITE" id="PS51379"/>
    </source>
</evidence>
<evidence type="ECO:0000256" key="2">
    <source>
        <dbReference type="ARBA" id="ARBA00023004"/>
    </source>
</evidence>
<feature type="region of interest" description="Disordered" evidence="4">
    <location>
        <begin position="1"/>
        <end position="32"/>
    </location>
</feature>
<dbReference type="AlphaFoldDB" id="A0A9J6ZW14"/>
<dbReference type="SUPFAM" id="SSF46548">
    <property type="entry name" value="alpha-helical ferredoxin"/>
    <property type="match status" value="1"/>
</dbReference>
<feature type="domain" description="4Fe-4S ferredoxin-type" evidence="6">
    <location>
        <begin position="170"/>
        <end position="198"/>
    </location>
</feature>
<dbReference type="PROSITE" id="PS00198">
    <property type="entry name" value="4FE4S_FER_1"/>
    <property type="match status" value="2"/>
</dbReference>
<dbReference type="Pfam" id="PF13187">
    <property type="entry name" value="Fer4_9"/>
    <property type="match status" value="1"/>
</dbReference>
<dbReference type="InterPro" id="IPR017900">
    <property type="entry name" value="4Fe4S_Fe_S_CS"/>
</dbReference>
<evidence type="ECO:0000256" key="1">
    <source>
        <dbReference type="ARBA" id="ARBA00022723"/>
    </source>
</evidence>
<dbReference type="PROSITE" id="PS51379">
    <property type="entry name" value="4FE4S_FER_2"/>
    <property type="match status" value="2"/>
</dbReference>
<proteinExistence type="predicted"/>
<keyword evidence="1" id="KW-0479">Metal-binding</keyword>
<dbReference type="InterPro" id="IPR006058">
    <property type="entry name" value="2Fe2S_fd_BS"/>
</dbReference>
<dbReference type="KEGG" id="eps:L0Y14_11935"/>
<evidence type="ECO:0000256" key="4">
    <source>
        <dbReference type="SAM" id="MobiDB-lite"/>
    </source>
</evidence>
<dbReference type="GO" id="GO:0046872">
    <property type="term" value="F:metal ion binding"/>
    <property type="evidence" value="ECO:0007669"/>
    <property type="project" value="UniProtKB-KW"/>
</dbReference>
<organism evidence="7 8">
    <name type="scientific">Candidatus Endoriftia persephonae</name>
    <dbReference type="NCBI Taxonomy" id="393765"/>
    <lineage>
        <taxon>Bacteria</taxon>
        <taxon>Pseudomonadati</taxon>
        <taxon>Pseudomonadota</taxon>
        <taxon>Gammaproteobacteria</taxon>
        <taxon>Chromatiales</taxon>
        <taxon>Sedimenticolaceae</taxon>
        <taxon>Candidatus Endoriftia</taxon>
    </lineage>
</organism>
<dbReference type="GO" id="GO:0051537">
    <property type="term" value="F:2 iron, 2 sulfur cluster binding"/>
    <property type="evidence" value="ECO:0007669"/>
    <property type="project" value="InterPro"/>
</dbReference>
<accession>A0A9J6ZW14</accession>
<dbReference type="PROSITE" id="PS00197">
    <property type="entry name" value="2FE2S_FER_1"/>
    <property type="match status" value="1"/>
</dbReference>
<dbReference type="Gene3D" id="3.30.70.20">
    <property type="match status" value="1"/>
</dbReference>
<dbReference type="Proteomes" id="UP001056649">
    <property type="component" value="Chromosome"/>
</dbReference>
<keyword evidence="2" id="KW-0408">Iron</keyword>
<evidence type="ECO:0000313" key="7">
    <source>
        <dbReference type="EMBL" id="USF86840.1"/>
    </source>
</evidence>
<dbReference type="SUPFAM" id="SSF54292">
    <property type="entry name" value="2Fe-2S ferredoxin-like"/>
    <property type="match status" value="1"/>
</dbReference>
<evidence type="ECO:0000256" key="3">
    <source>
        <dbReference type="ARBA" id="ARBA00023014"/>
    </source>
</evidence>
<keyword evidence="3" id="KW-0411">Iron-sulfur</keyword>
<dbReference type="PROSITE" id="PS51085">
    <property type="entry name" value="2FE2S_FER_2"/>
    <property type="match status" value="1"/>
</dbReference>
<dbReference type="InterPro" id="IPR036010">
    <property type="entry name" value="2Fe-2S_ferredoxin-like_sf"/>
</dbReference>
<feature type="domain" description="2Fe-2S ferredoxin-type" evidence="5">
    <location>
        <begin position="33"/>
        <end position="111"/>
    </location>
</feature>
<evidence type="ECO:0000259" key="5">
    <source>
        <dbReference type="PROSITE" id="PS51085"/>
    </source>
</evidence>
<sequence>MANSNMSGEQQKEADSESKAVSNADKQGQPQARMVTVSIMGKPAQVPEDATIMRAIEHSGQQIIRGAGCREGFCGACGTIYRLPGDYRIHTGLACTTLVQDGMALSQIPSVPLEKAVYDLEELTPDVDTIKQLYPATFRCVACGTCTKACPQGLQVMDYIQAAMRGDIAELMELSYDCVACGLCALRCPAEIIQHKVGILGKRLYGRYLRKQSKELDSRLQQIKDGEYNGEYAELMSLDREALSERYYARDME</sequence>
<evidence type="ECO:0000313" key="8">
    <source>
        <dbReference type="Proteomes" id="UP001056649"/>
    </source>
</evidence>
<reference evidence="7" key="1">
    <citation type="journal article" date="2022" name="Mol. Ecol. Resour.">
        <title>The complete and closed genome of the facultative generalist Candidatus Endoriftia persephone from deep-sea hydrothermal vents.</title>
        <authorList>
            <person name="de Oliveira A.L."/>
            <person name="Srivastava A."/>
            <person name="Espada-Hinojosa S."/>
            <person name="Bright M."/>
        </authorList>
    </citation>
    <scope>NUCLEOTIDE SEQUENCE</scope>
    <source>
        <strain evidence="7">Tica-EPR-9o50.N</strain>
    </source>
</reference>
<keyword evidence="8" id="KW-1185">Reference proteome</keyword>
<dbReference type="InterPro" id="IPR017896">
    <property type="entry name" value="4Fe4S_Fe-S-bd"/>
</dbReference>
<protein>
    <submittedName>
        <fullName evidence="7">4Fe-4S dicluster domain-containing protein</fullName>
    </submittedName>
</protein>
<dbReference type="InterPro" id="IPR001041">
    <property type="entry name" value="2Fe-2S_ferredoxin-type"/>
</dbReference>
<gene>
    <name evidence="7" type="ORF">L0Y14_11935</name>
</gene>
<name>A0A9J6ZW14_9GAMM</name>